<evidence type="ECO:0000313" key="1">
    <source>
        <dbReference type="EMBL" id="EJW82039.1"/>
    </source>
</evidence>
<proteinExistence type="predicted"/>
<comment type="caution">
    <text evidence="1">The sequence shown here is derived from an EMBL/GenBank/DDBJ whole genome shotgun (WGS) entry which is preliminary data.</text>
</comment>
<organism evidence="1 2">
    <name type="scientific">Wuchereria bancrofti</name>
    <dbReference type="NCBI Taxonomy" id="6293"/>
    <lineage>
        <taxon>Eukaryota</taxon>
        <taxon>Metazoa</taxon>
        <taxon>Ecdysozoa</taxon>
        <taxon>Nematoda</taxon>
        <taxon>Chromadorea</taxon>
        <taxon>Rhabditida</taxon>
        <taxon>Spirurina</taxon>
        <taxon>Spiruromorpha</taxon>
        <taxon>Filarioidea</taxon>
        <taxon>Onchocercidae</taxon>
        <taxon>Wuchereria</taxon>
    </lineage>
</organism>
<dbReference type="AlphaFoldDB" id="J9F3Y3"/>
<reference evidence="2" key="1">
    <citation type="submission" date="2012-08" db="EMBL/GenBank/DDBJ databases">
        <title>The Genome Sequence of Wuchereria bancrofti.</title>
        <authorList>
            <person name="Nutman T.B."/>
            <person name="Fink D.L."/>
            <person name="Russ C."/>
            <person name="Young S."/>
            <person name="Zeng Q."/>
            <person name="Koehrsen M."/>
            <person name="Alvarado L."/>
            <person name="Berlin A."/>
            <person name="Chapman S.B."/>
            <person name="Chen Z."/>
            <person name="Freedman E."/>
            <person name="Gellesch M."/>
            <person name="Goldberg J."/>
            <person name="Griggs A."/>
            <person name="Gujja S."/>
            <person name="Heilman E.R."/>
            <person name="Heiman D."/>
            <person name="Hepburn T."/>
            <person name="Howarth C."/>
            <person name="Jen D."/>
            <person name="Larson L."/>
            <person name="Lewis B."/>
            <person name="Mehta T."/>
            <person name="Park D."/>
            <person name="Pearson M."/>
            <person name="Roberts A."/>
            <person name="Saif S."/>
            <person name="Shea T."/>
            <person name="Shenoy N."/>
            <person name="Sisk P."/>
            <person name="Stolte C."/>
            <person name="Sykes S."/>
            <person name="Walk T."/>
            <person name="White J."/>
            <person name="Yandava C."/>
            <person name="Haas B."/>
            <person name="Henn M.R."/>
            <person name="Nusbaum C."/>
            <person name="Birren B."/>
        </authorList>
    </citation>
    <scope>NUCLEOTIDE SEQUENCE [LARGE SCALE GENOMIC DNA]</scope>
    <source>
        <strain evidence="2">NA</strain>
    </source>
</reference>
<accession>J9F3Y3</accession>
<sequence>NSSTLSSTIVTKHCNRSEDRSPRVRYFPLCTILKDMAKQKCKKESKVADIVQLQLL</sequence>
<evidence type="ECO:0000313" key="2">
    <source>
        <dbReference type="Proteomes" id="UP000004810"/>
    </source>
</evidence>
<feature type="non-terminal residue" evidence="1">
    <location>
        <position position="1"/>
    </location>
</feature>
<protein>
    <submittedName>
        <fullName evidence="1">Uncharacterized protein</fullName>
    </submittedName>
</protein>
<gene>
    <name evidence="1" type="ORF">WUBG_07050</name>
</gene>
<dbReference type="EMBL" id="ADBV01003166">
    <property type="protein sequence ID" value="EJW82039.1"/>
    <property type="molecule type" value="Genomic_DNA"/>
</dbReference>
<name>J9F3Y3_WUCBA</name>
<dbReference type="Proteomes" id="UP000004810">
    <property type="component" value="Unassembled WGS sequence"/>
</dbReference>